<dbReference type="Pfam" id="PF00561">
    <property type="entry name" value="Abhydrolase_1"/>
    <property type="match status" value="1"/>
</dbReference>
<dbReference type="SUPFAM" id="SSF53474">
    <property type="entry name" value="alpha/beta-Hydrolases"/>
    <property type="match status" value="1"/>
</dbReference>
<dbReference type="RefSeq" id="WP_066563158.1">
    <property type="nucleotide sequence ID" value="NZ_CP015622.1"/>
</dbReference>
<dbReference type="Gene3D" id="3.40.50.1820">
    <property type="entry name" value="alpha/beta hydrolase"/>
    <property type="match status" value="1"/>
</dbReference>
<sequence length="291" mass="31685">MSVTEPTTTAHVPLPDGSSTPVQIWASDNNDATLVMIWPGFGMGGYYYRPIAAALNKAGFHVAIGELRGQGQSSAQASRSSQWGYHDLASVDFPTQIIAAKTALELPQDHPMRFLSHSMGGQISCLFAARPEARTYNLQSIFGVGAGSPWRPAFSPKMGKRLGLGAVLLGGIGGHVVGYWPGKILGKDMVGYGRQSGTHMREWRKFHKHNSLTDLNGQDIDYVEAMKQVSIPVTFSRCPDDEDCPQASSEALASFIPSAQTKITEIPESLGHNRWAREPESTVKLFLEQEL</sequence>
<dbReference type="GO" id="GO:0016787">
    <property type="term" value="F:hydrolase activity"/>
    <property type="evidence" value="ECO:0007669"/>
    <property type="project" value="UniProtKB-KW"/>
</dbReference>
<evidence type="ECO:0000313" key="3">
    <source>
        <dbReference type="Proteomes" id="UP000076929"/>
    </source>
</evidence>
<dbReference type="KEGG" id="ccjz:ccrud_00035"/>
<evidence type="ECO:0000259" key="1">
    <source>
        <dbReference type="Pfam" id="PF00561"/>
    </source>
</evidence>
<reference evidence="2 3" key="1">
    <citation type="submission" date="2016-05" db="EMBL/GenBank/DDBJ databases">
        <title>Complete genome sequence of Corynebacterium crudilactis, a new Corynebacterium species isolated from raw cow's milk.</title>
        <authorList>
            <person name="Christian R."/>
            <person name="Zimmermann J."/>
            <person name="Lipski A."/>
            <person name="Kalinowski J."/>
        </authorList>
    </citation>
    <scope>NUCLEOTIDE SEQUENCE [LARGE SCALE GENOMIC DNA]</scope>
    <source>
        <strain evidence="2 3">JZ16</strain>
    </source>
</reference>
<accession>A0A172QQ32</accession>
<protein>
    <submittedName>
        <fullName evidence="2">Alpha/beta hydrolase</fullName>
    </submittedName>
</protein>
<dbReference type="InterPro" id="IPR029058">
    <property type="entry name" value="AB_hydrolase_fold"/>
</dbReference>
<dbReference type="InterPro" id="IPR000073">
    <property type="entry name" value="AB_hydrolase_1"/>
</dbReference>
<keyword evidence="2" id="KW-0378">Hydrolase</keyword>
<dbReference type="STRING" id="1652495.ccrud_00035"/>
<dbReference type="EMBL" id="CP015622">
    <property type="protein sequence ID" value="ANE02782.1"/>
    <property type="molecule type" value="Genomic_DNA"/>
</dbReference>
<dbReference type="AlphaFoldDB" id="A0A172QQ32"/>
<dbReference type="InterPro" id="IPR017208">
    <property type="entry name" value="UCP037442_abhydr"/>
</dbReference>
<gene>
    <name evidence="2" type="ORF">ccrud_00035</name>
</gene>
<evidence type="ECO:0000313" key="2">
    <source>
        <dbReference type="EMBL" id="ANE02782.1"/>
    </source>
</evidence>
<dbReference type="Proteomes" id="UP000076929">
    <property type="component" value="Chromosome"/>
</dbReference>
<proteinExistence type="predicted"/>
<keyword evidence="3" id="KW-1185">Reference proteome</keyword>
<feature type="domain" description="AB hydrolase-1" evidence="1">
    <location>
        <begin position="34"/>
        <end position="135"/>
    </location>
</feature>
<organism evidence="2 3">
    <name type="scientific">Corynebacterium crudilactis</name>
    <dbReference type="NCBI Taxonomy" id="1652495"/>
    <lineage>
        <taxon>Bacteria</taxon>
        <taxon>Bacillati</taxon>
        <taxon>Actinomycetota</taxon>
        <taxon>Actinomycetes</taxon>
        <taxon>Mycobacteriales</taxon>
        <taxon>Corynebacteriaceae</taxon>
        <taxon>Corynebacterium</taxon>
    </lineage>
</organism>
<dbReference type="PIRSF" id="PIRSF037442">
    <property type="entry name" value="UCP037442_abhydr"/>
    <property type="match status" value="1"/>
</dbReference>
<name>A0A172QQ32_9CORY</name>